<protein>
    <submittedName>
        <fullName evidence="2">Uncharacterized protein</fullName>
    </submittedName>
</protein>
<keyword evidence="1" id="KW-1133">Transmembrane helix</keyword>
<reference evidence="3" key="1">
    <citation type="submission" date="2016-10" db="EMBL/GenBank/DDBJ databases">
        <authorList>
            <person name="Varghese N."/>
            <person name="Submissions S."/>
        </authorList>
    </citation>
    <scope>NUCLEOTIDE SEQUENCE [LARGE SCALE GENOMIC DNA]</scope>
    <source>
        <strain evidence="3">CGMCC 4.7042</strain>
    </source>
</reference>
<dbReference type="GeneID" id="40827484"/>
<gene>
    <name evidence="2" type="ORF">SAMN05444921_101146</name>
</gene>
<keyword evidence="3" id="KW-1185">Reference proteome</keyword>
<evidence type="ECO:0000256" key="1">
    <source>
        <dbReference type="SAM" id="Phobius"/>
    </source>
</evidence>
<dbReference type="EMBL" id="FNHI01000001">
    <property type="protein sequence ID" value="SDL74760.1"/>
    <property type="molecule type" value="Genomic_DNA"/>
</dbReference>
<evidence type="ECO:0000313" key="3">
    <source>
        <dbReference type="Proteomes" id="UP000199063"/>
    </source>
</evidence>
<evidence type="ECO:0000313" key="2">
    <source>
        <dbReference type="EMBL" id="SDL74760.1"/>
    </source>
</evidence>
<accession>A0A1G9MKF5</accession>
<dbReference type="AlphaFoldDB" id="A0A1G9MKF5"/>
<keyword evidence="1" id="KW-0812">Transmembrane</keyword>
<sequence length="164" mass="17802">MSEEPVFIRSKWGTSRYVYNHRNPVGLALIILTPLIALGVLFGMQAESTWSEGELHDAVRKGVQDLEGKRHYTSLESNHGALVSAAIRESGIGPGHGVDTRETEDGGYTVSTEDTGTEYCVRITLTLEEQPPVVFPGAQDRLPPSPGMLAFHLSHATFSNGACH</sequence>
<proteinExistence type="predicted"/>
<organism evidence="2 3">
    <name type="scientific">Streptomyces wuyuanensis</name>
    <dbReference type="NCBI Taxonomy" id="1196353"/>
    <lineage>
        <taxon>Bacteria</taxon>
        <taxon>Bacillati</taxon>
        <taxon>Actinomycetota</taxon>
        <taxon>Actinomycetes</taxon>
        <taxon>Kitasatosporales</taxon>
        <taxon>Streptomycetaceae</taxon>
        <taxon>Streptomyces</taxon>
    </lineage>
</organism>
<dbReference type="Proteomes" id="UP000199063">
    <property type="component" value="Unassembled WGS sequence"/>
</dbReference>
<name>A0A1G9MKF5_9ACTN</name>
<keyword evidence="1" id="KW-0472">Membrane</keyword>
<feature type="transmembrane region" description="Helical" evidence="1">
    <location>
        <begin position="25"/>
        <end position="44"/>
    </location>
</feature>
<dbReference type="RefSeq" id="WP_093651785.1">
    <property type="nucleotide sequence ID" value="NZ_FNHI01000001.1"/>
</dbReference>
<dbReference type="OrthoDB" id="4334501at2"/>